<feature type="region of interest" description="Disordered" evidence="1">
    <location>
        <begin position="1"/>
        <end position="22"/>
    </location>
</feature>
<evidence type="ECO:0000256" key="1">
    <source>
        <dbReference type="SAM" id="MobiDB-lite"/>
    </source>
</evidence>
<accession>A0A699YJU2</accession>
<name>A0A699YJU2_HAELA</name>
<feature type="non-terminal residue" evidence="2">
    <location>
        <position position="1"/>
    </location>
</feature>
<feature type="non-terminal residue" evidence="2">
    <location>
        <position position="177"/>
    </location>
</feature>
<evidence type="ECO:0000313" key="3">
    <source>
        <dbReference type="Proteomes" id="UP000485058"/>
    </source>
</evidence>
<feature type="compositionally biased region" description="Basic and acidic residues" evidence="1">
    <location>
        <begin position="116"/>
        <end position="135"/>
    </location>
</feature>
<dbReference type="Proteomes" id="UP000485058">
    <property type="component" value="Unassembled WGS sequence"/>
</dbReference>
<organism evidence="2 3">
    <name type="scientific">Haematococcus lacustris</name>
    <name type="common">Green alga</name>
    <name type="synonym">Haematococcus pluvialis</name>
    <dbReference type="NCBI Taxonomy" id="44745"/>
    <lineage>
        <taxon>Eukaryota</taxon>
        <taxon>Viridiplantae</taxon>
        <taxon>Chlorophyta</taxon>
        <taxon>core chlorophytes</taxon>
        <taxon>Chlorophyceae</taxon>
        <taxon>CS clade</taxon>
        <taxon>Chlamydomonadales</taxon>
        <taxon>Haematococcaceae</taxon>
        <taxon>Haematococcus</taxon>
    </lineage>
</organism>
<feature type="region of interest" description="Disordered" evidence="1">
    <location>
        <begin position="101"/>
        <end position="177"/>
    </location>
</feature>
<sequence length="177" mass="18648">ATFGSPLEDLYGGQPRGDVVQDDGEDQLLEPISERVRLMIDDPAITVTVLFGGPWLDLETLQSSLEAAVCVAESLSTAWDPTSFTAVTTAPAVAEVVAQLPSWPIGDATDEDEASSDEHGVSPDEREDEAALREDEAAEDTGDDGEGEAAGEETSDVMDDDLEANESEAGPPEGIRV</sequence>
<keyword evidence="3" id="KW-1185">Reference proteome</keyword>
<proteinExistence type="predicted"/>
<dbReference type="EMBL" id="BLLF01000310">
    <property type="protein sequence ID" value="GFH10373.1"/>
    <property type="molecule type" value="Genomic_DNA"/>
</dbReference>
<gene>
    <name evidence="2" type="ORF">HaLaN_05673</name>
</gene>
<evidence type="ECO:0000313" key="2">
    <source>
        <dbReference type="EMBL" id="GFH10373.1"/>
    </source>
</evidence>
<comment type="caution">
    <text evidence="2">The sequence shown here is derived from an EMBL/GenBank/DDBJ whole genome shotgun (WGS) entry which is preliminary data.</text>
</comment>
<dbReference type="AlphaFoldDB" id="A0A699YJU2"/>
<feature type="compositionally biased region" description="Acidic residues" evidence="1">
    <location>
        <begin position="136"/>
        <end position="166"/>
    </location>
</feature>
<reference evidence="2 3" key="1">
    <citation type="submission" date="2020-02" db="EMBL/GenBank/DDBJ databases">
        <title>Draft genome sequence of Haematococcus lacustris strain NIES-144.</title>
        <authorList>
            <person name="Morimoto D."/>
            <person name="Nakagawa S."/>
            <person name="Yoshida T."/>
            <person name="Sawayama S."/>
        </authorList>
    </citation>
    <scope>NUCLEOTIDE SEQUENCE [LARGE SCALE GENOMIC DNA]</scope>
    <source>
        <strain evidence="2 3">NIES-144</strain>
    </source>
</reference>
<protein>
    <submittedName>
        <fullName evidence="2">Uncharacterized protein</fullName>
    </submittedName>
</protein>